<name>X0WFC7_9ZZZZ</name>
<evidence type="ECO:0000313" key="1">
    <source>
        <dbReference type="EMBL" id="GAG29664.1"/>
    </source>
</evidence>
<reference evidence="1" key="1">
    <citation type="journal article" date="2014" name="Front. Microbiol.">
        <title>High frequency of phylogenetically diverse reductive dehalogenase-homologous genes in deep subseafloor sedimentary metagenomes.</title>
        <authorList>
            <person name="Kawai M."/>
            <person name="Futagami T."/>
            <person name="Toyoda A."/>
            <person name="Takaki Y."/>
            <person name="Nishi S."/>
            <person name="Hori S."/>
            <person name="Arai W."/>
            <person name="Tsubouchi T."/>
            <person name="Morono Y."/>
            <person name="Uchiyama I."/>
            <person name="Ito T."/>
            <person name="Fujiyama A."/>
            <person name="Inagaki F."/>
            <person name="Takami H."/>
        </authorList>
    </citation>
    <scope>NUCLEOTIDE SEQUENCE</scope>
    <source>
        <strain evidence="1">Expedition CK06-06</strain>
    </source>
</reference>
<dbReference type="EMBL" id="BARS01047782">
    <property type="protein sequence ID" value="GAG29664.1"/>
    <property type="molecule type" value="Genomic_DNA"/>
</dbReference>
<gene>
    <name evidence="1" type="ORF">S01H1_71724</name>
</gene>
<comment type="caution">
    <text evidence="1">The sequence shown here is derived from an EMBL/GenBank/DDBJ whole genome shotgun (WGS) entry which is preliminary data.</text>
</comment>
<accession>X0WFC7</accession>
<organism evidence="1">
    <name type="scientific">marine sediment metagenome</name>
    <dbReference type="NCBI Taxonomy" id="412755"/>
    <lineage>
        <taxon>unclassified sequences</taxon>
        <taxon>metagenomes</taxon>
        <taxon>ecological metagenomes</taxon>
    </lineage>
</organism>
<protein>
    <submittedName>
        <fullName evidence="1">Uncharacterized protein</fullName>
    </submittedName>
</protein>
<sequence>MNVNGARLDYLTIFFESIGLVLDVEYFCVVHKN</sequence>
<dbReference type="AlphaFoldDB" id="X0WFC7"/>
<proteinExistence type="predicted"/>
<feature type="non-terminal residue" evidence="1">
    <location>
        <position position="33"/>
    </location>
</feature>